<comment type="similarity">
    <text evidence="3">Belongs to the HARBI1 family.</text>
</comment>
<organism evidence="9">
    <name type="scientific">Sesamum radiatum</name>
    <name type="common">Black benniseed</name>
    <dbReference type="NCBI Taxonomy" id="300843"/>
    <lineage>
        <taxon>Eukaryota</taxon>
        <taxon>Viridiplantae</taxon>
        <taxon>Streptophyta</taxon>
        <taxon>Embryophyta</taxon>
        <taxon>Tracheophyta</taxon>
        <taxon>Spermatophyta</taxon>
        <taxon>Magnoliopsida</taxon>
        <taxon>eudicotyledons</taxon>
        <taxon>Gunneridae</taxon>
        <taxon>Pentapetalae</taxon>
        <taxon>asterids</taxon>
        <taxon>lamiids</taxon>
        <taxon>Lamiales</taxon>
        <taxon>Pedaliaceae</taxon>
        <taxon>Sesamum</taxon>
    </lineage>
</organism>
<evidence type="ECO:0000256" key="5">
    <source>
        <dbReference type="ARBA" id="ARBA00022723"/>
    </source>
</evidence>
<evidence type="ECO:0000256" key="7">
    <source>
        <dbReference type="ARBA" id="ARBA00023242"/>
    </source>
</evidence>
<dbReference type="GO" id="GO:0004518">
    <property type="term" value="F:nuclease activity"/>
    <property type="evidence" value="ECO:0007669"/>
    <property type="project" value="UniProtKB-KW"/>
</dbReference>
<proteinExistence type="inferred from homology"/>
<evidence type="ECO:0000256" key="4">
    <source>
        <dbReference type="ARBA" id="ARBA00022722"/>
    </source>
</evidence>
<keyword evidence="4" id="KW-0540">Nuclease</keyword>
<gene>
    <name evidence="9" type="ORF">Sradi_6208200</name>
</gene>
<comment type="cofactor">
    <cofactor evidence="1">
        <name>a divalent metal cation</name>
        <dbReference type="ChEBI" id="CHEBI:60240"/>
    </cofactor>
</comment>
<dbReference type="PANTHER" id="PTHR22930">
    <property type="match status" value="1"/>
</dbReference>
<comment type="subcellular location">
    <subcellularLocation>
        <location evidence="2">Nucleus</location>
    </subcellularLocation>
</comment>
<evidence type="ECO:0000256" key="2">
    <source>
        <dbReference type="ARBA" id="ARBA00004123"/>
    </source>
</evidence>
<name>A0AAW2KBE8_SESRA</name>
<comment type="caution">
    <text evidence="9">The sequence shown here is derived from an EMBL/GenBank/DDBJ whole genome shotgun (WGS) entry which is preliminary data.</text>
</comment>
<dbReference type="PANTHER" id="PTHR22930:SF293">
    <property type="entry name" value="PROTEIN ALP1-LIKE"/>
    <property type="match status" value="1"/>
</dbReference>
<keyword evidence="7" id="KW-0539">Nucleus</keyword>
<sequence length="131" mass="15455">MRQLLQNGDGFLTPYRGVRHHLKEQEQGSVVPKNRKEVFNLKHSLARNVIECAFRLLKSRCRILRSTSYYPIKVQNRIIMACCLLHNFLRKEMSEDHVEVQCDEFEEAMRDDNDEHIATIGTKPTWANLER</sequence>
<dbReference type="Pfam" id="PF13359">
    <property type="entry name" value="DDE_Tnp_4"/>
    <property type="match status" value="1"/>
</dbReference>
<evidence type="ECO:0000256" key="6">
    <source>
        <dbReference type="ARBA" id="ARBA00022801"/>
    </source>
</evidence>
<evidence type="ECO:0000259" key="8">
    <source>
        <dbReference type="Pfam" id="PF13359"/>
    </source>
</evidence>
<reference evidence="9" key="1">
    <citation type="submission" date="2020-06" db="EMBL/GenBank/DDBJ databases">
        <authorList>
            <person name="Li T."/>
            <person name="Hu X."/>
            <person name="Zhang T."/>
            <person name="Song X."/>
            <person name="Zhang H."/>
            <person name="Dai N."/>
            <person name="Sheng W."/>
            <person name="Hou X."/>
            <person name="Wei L."/>
        </authorList>
    </citation>
    <scope>NUCLEOTIDE SEQUENCE</scope>
    <source>
        <strain evidence="9">G02</strain>
        <tissue evidence="9">Leaf</tissue>
    </source>
</reference>
<dbReference type="InterPro" id="IPR027806">
    <property type="entry name" value="HARBI1_dom"/>
</dbReference>
<evidence type="ECO:0000256" key="1">
    <source>
        <dbReference type="ARBA" id="ARBA00001968"/>
    </source>
</evidence>
<dbReference type="InterPro" id="IPR045249">
    <property type="entry name" value="HARBI1-like"/>
</dbReference>
<evidence type="ECO:0000256" key="3">
    <source>
        <dbReference type="ARBA" id="ARBA00006958"/>
    </source>
</evidence>
<dbReference type="EMBL" id="JACGWJ010000029">
    <property type="protein sequence ID" value="KAL0303401.1"/>
    <property type="molecule type" value="Genomic_DNA"/>
</dbReference>
<keyword evidence="5" id="KW-0479">Metal-binding</keyword>
<dbReference type="GO" id="GO:0005634">
    <property type="term" value="C:nucleus"/>
    <property type="evidence" value="ECO:0007669"/>
    <property type="project" value="UniProtKB-SubCell"/>
</dbReference>
<dbReference type="GO" id="GO:0046872">
    <property type="term" value="F:metal ion binding"/>
    <property type="evidence" value="ECO:0007669"/>
    <property type="project" value="UniProtKB-KW"/>
</dbReference>
<dbReference type="AlphaFoldDB" id="A0AAW2KBE8"/>
<dbReference type="GO" id="GO:0016787">
    <property type="term" value="F:hydrolase activity"/>
    <property type="evidence" value="ECO:0007669"/>
    <property type="project" value="UniProtKB-KW"/>
</dbReference>
<evidence type="ECO:0000313" key="9">
    <source>
        <dbReference type="EMBL" id="KAL0303401.1"/>
    </source>
</evidence>
<keyword evidence="6" id="KW-0378">Hydrolase</keyword>
<protein>
    <recommendedName>
        <fullName evidence="8">DDE Tnp4 domain-containing protein</fullName>
    </recommendedName>
</protein>
<accession>A0AAW2KBE8</accession>
<feature type="domain" description="DDE Tnp4" evidence="8">
    <location>
        <begin position="32"/>
        <end position="87"/>
    </location>
</feature>
<reference evidence="9" key="2">
    <citation type="journal article" date="2024" name="Plant">
        <title>Genomic evolution and insights into agronomic trait innovations of Sesamum species.</title>
        <authorList>
            <person name="Miao H."/>
            <person name="Wang L."/>
            <person name="Qu L."/>
            <person name="Liu H."/>
            <person name="Sun Y."/>
            <person name="Le M."/>
            <person name="Wang Q."/>
            <person name="Wei S."/>
            <person name="Zheng Y."/>
            <person name="Lin W."/>
            <person name="Duan Y."/>
            <person name="Cao H."/>
            <person name="Xiong S."/>
            <person name="Wang X."/>
            <person name="Wei L."/>
            <person name="Li C."/>
            <person name="Ma Q."/>
            <person name="Ju M."/>
            <person name="Zhao R."/>
            <person name="Li G."/>
            <person name="Mu C."/>
            <person name="Tian Q."/>
            <person name="Mei H."/>
            <person name="Zhang T."/>
            <person name="Gao T."/>
            <person name="Zhang H."/>
        </authorList>
    </citation>
    <scope>NUCLEOTIDE SEQUENCE</scope>
    <source>
        <strain evidence="9">G02</strain>
    </source>
</reference>